<dbReference type="KEGG" id="efal:FH779_02660"/>
<accession>A0A7H9DPL8</accession>
<organism evidence="1 2">
    <name type="scientific">Empedobacter falsenii</name>
    <dbReference type="NCBI Taxonomy" id="343874"/>
    <lineage>
        <taxon>Bacteria</taxon>
        <taxon>Pseudomonadati</taxon>
        <taxon>Bacteroidota</taxon>
        <taxon>Flavobacteriia</taxon>
        <taxon>Flavobacteriales</taxon>
        <taxon>Weeksellaceae</taxon>
        <taxon>Empedobacter</taxon>
    </lineage>
</organism>
<dbReference type="PANTHER" id="PTHR38471">
    <property type="entry name" value="FOUR HELIX BUNDLE PROTEIN"/>
    <property type="match status" value="1"/>
</dbReference>
<dbReference type="RefSeq" id="WP_180905959.1">
    <property type="nucleotide sequence ID" value="NZ_CP040908.1"/>
</dbReference>
<dbReference type="InterPro" id="IPR012657">
    <property type="entry name" value="23S_rRNA-intervening_sequence"/>
</dbReference>
<dbReference type="CDD" id="cd16377">
    <property type="entry name" value="23S_rRNA_IVP_like"/>
    <property type="match status" value="1"/>
</dbReference>
<dbReference type="Proteomes" id="UP000510643">
    <property type="component" value="Chromosome"/>
</dbReference>
<evidence type="ECO:0000313" key="2">
    <source>
        <dbReference type="Proteomes" id="UP000510643"/>
    </source>
</evidence>
<dbReference type="PANTHER" id="PTHR38471:SF2">
    <property type="entry name" value="FOUR HELIX BUNDLE PROTEIN"/>
    <property type="match status" value="1"/>
</dbReference>
<evidence type="ECO:0000313" key="1">
    <source>
        <dbReference type="EMBL" id="QLL57054.1"/>
    </source>
</evidence>
<name>A0A7H9DPL8_9FLAO</name>
<dbReference type="SUPFAM" id="SSF158446">
    <property type="entry name" value="IVS-encoded protein-like"/>
    <property type="match status" value="1"/>
</dbReference>
<sequence>MQDYKKLKVWELSHELTLVVYQKTSVFPKEELFGLISQLRRASSSIPTNIAEGCGRFSQKELSQFLNISLGSANETSYLLFLSKDLNYITAEDFQDLENKIEQIKAMLIKLIQKIKNV</sequence>
<dbReference type="AlphaFoldDB" id="A0A7H9DPL8"/>
<dbReference type="Pfam" id="PF05635">
    <property type="entry name" value="23S_rRNA_IVP"/>
    <property type="match status" value="1"/>
</dbReference>
<keyword evidence="2" id="KW-1185">Reference proteome</keyword>
<gene>
    <name evidence="1" type="ORF">FH779_02660</name>
</gene>
<dbReference type="EMBL" id="CP040908">
    <property type="protein sequence ID" value="QLL57054.1"/>
    <property type="molecule type" value="Genomic_DNA"/>
</dbReference>
<protein>
    <submittedName>
        <fullName evidence="1">Four helix bundle protein</fullName>
    </submittedName>
</protein>
<dbReference type="InterPro" id="IPR036583">
    <property type="entry name" value="23S_rRNA_IVS_sf"/>
</dbReference>
<dbReference type="GeneID" id="78400335"/>
<reference evidence="1 2" key="1">
    <citation type="submission" date="2019-06" db="EMBL/GenBank/DDBJ databases">
        <title>Emergence of pandrug resistant Empedobacter falsenii in China.</title>
        <authorList>
            <person name="Dong N."/>
            <person name="Chen S."/>
            <person name="Zhang R."/>
        </authorList>
    </citation>
    <scope>NUCLEOTIDE SEQUENCE [LARGE SCALE GENOMIC DNA]</scope>
    <source>
        <strain evidence="1 2">1681-1</strain>
    </source>
</reference>
<dbReference type="Gene3D" id="1.20.1440.60">
    <property type="entry name" value="23S rRNA-intervening sequence"/>
    <property type="match status" value="1"/>
</dbReference>
<proteinExistence type="predicted"/>
<dbReference type="NCBIfam" id="TIGR02436">
    <property type="entry name" value="four helix bundle protein"/>
    <property type="match status" value="1"/>
</dbReference>